<keyword evidence="10" id="KW-1185">Reference proteome</keyword>
<dbReference type="Proteomes" id="UP001203004">
    <property type="component" value="Unassembled WGS sequence"/>
</dbReference>
<evidence type="ECO:0000256" key="2">
    <source>
        <dbReference type="ARBA" id="ARBA00022692"/>
    </source>
</evidence>
<sequence>MLYVLVSLILIVVFVVAYGAWMRKKTFTKIDRAEERRVALMSRPVADELSKIKQLNMAGDTEKKFDKWHKDWDTIVSQSLPGIEETLFQAEELTEKYRFHKADNLVKEMNKKMQTIEKRIEEILSELHIIVESETKNREDVMPLKKLFHQIKKEIITKRSQFGQTLPLLEQSVKTIEEQLKKYESETENGNYLDARQIVLNGRKTADLLDNQIKRVPELYHELKKIIPDQMNELRQGEREMNEQGYQLAHLQINDQLDEAEKHRQLLETAVDHLELDEADAGLKAVHDQLDWLYAQLEKEVVSRNKLEALSPSIEDHLQRVGNKISDLSDETEMIRDSYHIDDEDLKMQRELSRTFQKLEHQFSETKETDREEAFSSVFDKLDHLKEELSEVETLTDEFREKIKTLRKDELSARKQIQKLKRQLFETKRIILKSNLPGVPGSFASALQKASEQLGSVNKKLDEKPLNMAMVQKLLEQAGGDINDVFQQGEKLVDTARFAEEMIQYGNRYRSDYSDIDLELKKAENYFRNYDYQSAAETAVHAVEKKEPKILKRAELYEGREA</sequence>
<feature type="topological domain" description="Extracellular" evidence="8">
    <location>
        <begin position="1"/>
        <end position="3"/>
    </location>
</feature>
<comment type="function">
    <text evidence="8">Negative regulator of FtsZ ring formation; modulates the frequency and position of FtsZ ring formation. Inhibits FtsZ ring formation at polar sites. Interacts either with FtsZ or with one of its binding partners to promote depolymerization.</text>
</comment>
<evidence type="ECO:0000313" key="10">
    <source>
        <dbReference type="Proteomes" id="UP001203004"/>
    </source>
</evidence>
<keyword evidence="7 8" id="KW-0131">Cell cycle</keyword>
<keyword evidence="8" id="KW-1003">Cell membrane</keyword>
<gene>
    <name evidence="8 9" type="primary">ezrA</name>
    <name evidence="9" type="ORF">M3N64_01540</name>
</gene>
<dbReference type="EMBL" id="JAMAST010000001">
    <property type="protein sequence ID" value="MCL1630636.1"/>
    <property type="molecule type" value="Genomic_DNA"/>
</dbReference>
<evidence type="ECO:0000256" key="3">
    <source>
        <dbReference type="ARBA" id="ARBA00022989"/>
    </source>
</evidence>
<keyword evidence="4 8" id="KW-0175">Coiled coil</keyword>
<keyword evidence="5 8" id="KW-0472">Membrane</keyword>
<comment type="subcellular location">
    <subcellularLocation>
        <location evidence="8">Cell membrane</location>
        <topology evidence="8">Single-pass membrane protein</topology>
    </subcellularLocation>
    <text evidence="8">Colocalized with FtsZ to the nascent septal site.</text>
</comment>
<organism evidence="9 10">
    <name type="scientific">Sporolactobacillus mangiferae</name>
    <dbReference type="NCBI Taxonomy" id="2940498"/>
    <lineage>
        <taxon>Bacteria</taxon>
        <taxon>Bacillati</taxon>
        <taxon>Bacillota</taxon>
        <taxon>Bacilli</taxon>
        <taxon>Bacillales</taxon>
        <taxon>Sporolactobacillaceae</taxon>
        <taxon>Sporolactobacillus</taxon>
    </lineage>
</organism>
<protein>
    <recommendedName>
        <fullName evidence="8">Septation ring formation regulator EzrA</fullName>
    </recommendedName>
</protein>
<evidence type="ECO:0000256" key="1">
    <source>
        <dbReference type="ARBA" id="ARBA00022618"/>
    </source>
</evidence>
<accession>A0ABT0M703</accession>
<dbReference type="NCBIfam" id="NF003413">
    <property type="entry name" value="PRK04778.1-7"/>
    <property type="match status" value="1"/>
</dbReference>
<dbReference type="RefSeq" id="WP_249096199.1">
    <property type="nucleotide sequence ID" value="NZ_JAMAST010000001.1"/>
</dbReference>
<evidence type="ECO:0000256" key="4">
    <source>
        <dbReference type="ARBA" id="ARBA00023054"/>
    </source>
</evidence>
<dbReference type="Pfam" id="PF06160">
    <property type="entry name" value="EzrA"/>
    <property type="match status" value="1"/>
</dbReference>
<reference evidence="9 10" key="1">
    <citation type="submission" date="2022-05" db="EMBL/GenBank/DDBJ databases">
        <title>Sporolactobacillus sp nov CPB3-1, isolated from tree bark (Mangifera indica L.).</title>
        <authorList>
            <person name="Phuengjayaem S."/>
            <person name="Tanasupawat S."/>
        </authorList>
    </citation>
    <scope>NUCLEOTIDE SEQUENCE [LARGE SCALE GENOMIC DNA]</scope>
    <source>
        <strain evidence="9 10">CPB3-1</strain>
    </source>
</reference>
<evidence type="ECO:0000256" key="7">
    <source>
        <dbReference type="ARBA" id="ARBA00023306"/>
    </source>
</evidence>
<keyword evidence="1 8" id="KW-0132">Cell division</keyword>
<feature type="coiled-coil region" evidence="8">
    <location>
        <begin position="250"/>
        <end position="277"/>
    </location>
</feature>
<dbReference type="HAMAP" id="MF_00728">
    <property type="entry name" value="EzrA"/>
    <property type="match status" value="1"/>
</dbReference>
<feature type="coiled-coil region" evidence="8">
    <location>
        <begin position="382"/>
        <end position="423"/>
    </location>
</feature>
<proteinExistence type="inferred from homology"/>
<keyword evidence="3 8" id="KW-1133">Transmembrane helix</keyword>
<evidence type="ECO:0000256" key="5">
    <source>
        <dbReference type="ARBA" id="ARBA00023136"/>
    </source>
</evidence>
<evidence type="ECO:0000313" key="9">
    <source>
        <dbReference type="EMBL" id="MCL1630636.1"/>
    </source>
</evidence>
<feature type="topological domain" description="Cytoplasmic" evidence="8">
    <location>
        <begin position="23"/>
        <end position="562"/>
    </location>
</feature>
<keyword evidence="6 8" id="KW-0717">Septation</keyword>
<feature type="coiled-coil region" evidence="8">
    <location>
        <begin position="99"/>
        <end position="126"/>
    </location>
</feature>
<keyword evidence="2 8" id="KW-0812">Transmembrane</keyword>
<evidence type="ECO:0000256" key="8">
    <source>
        <dbReference type="HAMAP-Rule" id="MF_00728"/>
    </source>
</evidence>
<name>A0ABT0M703_9BACL</name>
<comment type="caution">
    <text evidence="9">The sequence shown here is derived from an EMBL/GenBank/DDBJ whole genome shotgun (WGS) entry which is preliminary data.</text>
</comment>
<comment type="similarity">
    <text evidence="8">Belongs to the EzrA family.</text>
</comment>
<dbReference type="InterPro" id="IPR010379">
    <property type="entry name" value="EzrA"/>
</dbReference>
<evidence type="ECO:0000256" key="6">
    <source>
        <dbReference type="ARBA" id="ARBA00023210"/>
    </source>
</evidence>